<gene>
    <name evidence="1" type="ORF">GOCE00092_LOCUS24552</name>
</gene>
<protein>
    <submittedName>
        <fullName evidence="1">Uncharacterized protein</fullName>
    </submittedName>
</protein>
<accession>A0A7S1VNZ2</accession>
<sequence>MRGERKLRCWAPMVKLCNRDVVALLLKTHPEAVMMKDEEGRTPMHHLRLFGLEIHNSDKEKERDHQGEWERVLTSSEEHALTLYRFKTTTEQHPFNCWKRWDGRAICNKVNESTR</sequence>
<proteinExistence type="predicted"/>
<dbReference type="EMBL" id="HBGK01046741">
    <property type="protein sequence ID" value="CAD9306446.1"/>
    <property type="molecule type" value="Transcribed_RNA"/>
</dbReference>
<name>A0A7S1VNZ2_9STRA</name>
<organism evidence="1">
    <name type="scientific">Grammatophora oceanica</name>
    <dbReference type="NCBI Taxonomy" id="210454"/>
    <lineage>
        <taxon>Eukaryota</taxon>
        <taxon>Sar</taxon>
        <taxon>Stramenopiles</taxon>
        <taxon>Ochrophyta</taxon>
        <taxon>Bacillariophyta</taxon>
        <taxon>Fragilariophyceae</taxon>
        <taxon>Fragilariophycidae</taxon>
        <taxon>Rhabdonematales</taxon>
        <taxon>Grammatophoraceae</taxon>
        <taxon>Grammatophora</taxon>
    </lineage>
</organism>
<dbReference type="AlphaFoldDB" id="A0A7S1VNZ2"/>
<reference evidence="1" key="1">
    <citation type="submission" date="2021-01" db="EMBL/GenBank/DDBJ databases">
        <authorList>
            <person name="Corre E."/>
            <person name="Pelletier E."/>
            <person name="Niang G."/>
            <person name="Scheremetjew M."/>
            <person name="Finn R."/>
            <person name="Kale V."/>
            <person name="Holt S."/>
            <person name="Cochrane G."/>
            <person name="Meng A."/>
            <person name="Brown T."/>
            <person name="Cohen L."/>
        </authorList>
    </citation>
    <scope>NUCLEOTIDE SEQUENCE</scope>
    <source>
        <strain evidence="1">CCMP 410</strain>
    </source>
</reference>
<evidence type="ECO:0000313" key="1">
    <source>
        <dbReference type="EMBL" id="CAD9306446.1"/>
    </source>
</evidence>